<dbReference type="EMBL" id="FNSC01000001">
    <property type="protein sequence ID" value="SEC08578.1"/>
    <property type="molecule type" value="Genomic_DNA"/>
</dbReference>
<name>A0A1H4PMV3_PSEAG</name>
<feature type="domain" description="Saccharopine dehydrogenase NADP binding" evidence="1">
    <location>
        <begin position="46"/>
        <end position="187"/>
    </location>
</feature>
<dbReference type="PANTHER" id="PTHR43796:SF2">
    <property type="entry name" value="CARBOXYNORSPERMIDINE SYNTHASE"/>
    <property type="match status" value="1"/>
</dbReference>
<keyword evidence="4" id="KW-1185">Reference proteome</keyword>
<evidence type="ECO:0000259" key="2">
    <source>
        <dbReference type="Pfam" id="PF16653"/>
    </source>
</evidence>
<dbReference type="InterPro" id="IPR032095">
    <property type="entry name" value="Sacchrp_dh-like_C"/>
</dbReference>
<reference evidence="4" key="1">
    <citation type="submission" date="2016-10" db="EMBL/GenBank/DDBJ databases">
        <authorList>
            <person name="Varghese N."/>
            <person name="Submissions S."/>
        </authorList>
    </citation>
    <scope>NUCLEOTIDE SEQUENCE [LARGE SCALE GENOMIC DNA]</scope>
    <source>
        <strain evidence="4">DSM 12111</strain>
    </source>
</reference>
<dbReference type="AlphaFoldDB" id="A0A1H4PMV3"/>
<evidence type="ECO:0000313" key="3">
    <source>
        <dbReference type="EMBL" id="SEC08578.1"/>
    </source>
</evidence>
<feature type="domain" description="Saccharopine dehydrogenase-like C-terminal" evidence="2">
    <location>
        <begin position="191"/>
        <end position="437"/>
    </location>
</feature>
<evidence type="ECO:0000259" key="1">
    <source>
        <dbReference type="Pfam" id="PF03435"/>
    </source>
</evidence>
<dbReference type="Gene3D" id="3.30.360.10">
    <property type="entry name" value="Dihydrodipicolinate Reductase, domain 2"/>
    <property type="match status" value="1"/>
</dbReference>
<evidence type="ECO:0000313" key="4">
    <source>
        <dbReference type="Proteomes" id="UP000242849"/>
    </source>
</evidence>
<accession>A0A1H4PMV3</accession>
<dbReference type="PANTHER" id="PTHR43796">
    <property type="entry name" value="CARBOXYNORSPERMIDINE SYNTHASE"/>
    <property type="match status" value="1"/>
</dbReference>
<sequence>MALFSSTSVIAKWWMGKAPSTLPVCIPQHLSLKRSTQEVKQLKKNVLIIGAGGVAKVVAHKCAQHNDELGRIAIASRNISKCQAIIDSVKAKGSLKQPAEIQAYALNALDIEATKALIRETESQIVINVGSAFLNMSVLRACIDTGAAYLDTAIHEEPGKICETPPWYGNYEWKHLAECQDKGVTAILGVGFDPGVVNAYAALAQQQYFDSIESIDILDVNAGSHGKYFATNFDPEINFREFTGQVWSWQNSQWTSNTMFEVKRTDDLPVVGEQNLYLTGHDEVHSLSKHLNVPNVRFWMSFGEHYINVFTVLKNLGLLSEQPVTTAEGLQIVPLKVVKAVLPAPASLAPGYSGKTCIGDLVKGTKDGKPTELFIYNVADHKDAYVETDSQGISYTAGVPPVAAALLVARGDWDVARMANVEQLPAEPFLKLLDVMGLPTRIKDANGDRPWDQAL</sequence>
<dbReference type="STRING" id="53406.SAMN05421553_0299"/>
<protein>
    <submittedName>
        <fullName evidence="3">Carboxynorspermidine dehydrogenase</fullName>
    </submittedName>
</protein>
<dbReference type="Proteomes" id="UP000242849">
    <property type="component" value="Unassembled WGS sequence"/>
</dbReference>
<dbReference type="SUPFAM" id="SSF51735">
    <property type="entry name" value="NAD(P)-binding Rossmann-fold domains"/>
    <property type="match status" value="1"/>
</dbReference>
<dbReference type="Gene3D" id="3.40.50.720">
    <property type="entry name" value="NAD(P)-binding Rossmann-like Domain"/>
    <property type="match status" value="1"/>
</dbReference>
<gene>
    <name evidence="3" type="ORF">SAMN05421553_0299</name>
</gene>
<dbReference type="InterPro" id="IPR036291">
    <property type="entry name" value="NAD(P)-bd_dom_sf"/>
</dbReference>
<proteinExistence type="predicted"/>
<organism evidence="3 4">
    <name type="scientific">Pseudomonas anguilliseptica</name>
    <dbReference type="NCBI Taxonomy" id="53406"/>
    <lineage>
        <taxon>Bacteria</taxon>
        <taxon>Pseudomonadati</taxon>
        <taxon>Pseudomonadota</taxon>
        <taxon>Gammaproteobacteria</taxon>
        <taxon>Pseudomonadales</taxon>
        <taxon>Pseudomonadaceae</taxon>
        <taxon>Pseudomonas</taxon>
    </lineage>
</organism>
<dbReference type="InterPro" id="IPR005097">
    <property type="entry name" value="Sacchrp_dh_NADP-bd"/>
</dbReference>
<dbReference type="Pfam" id="PF03435">
    <property type="entry name" value="Sacchrp_dh_NADP"/>
    <property type="match status" value="1"/>
</dbReference>
<dbReference type="Pfam" id="PF16653">
    <property type="entry name" value="Sacchrp_dh_C"/>
    <property type="match status" value="1"/>
</dbReference>